<dbReference type="SMART" id="SM01073">
    <property type="entry name" value="CDC48_N"/>
    <property type="match status" value="1"/>
</dbReference>
<dbReference type="InterPro" id="IPR050168">
    <property type="entry name" value="AAA_ATPase_domain"/>
</dbReference>
<reference evidence="6" key="1">
    <citation type="journal article" date="2021" name="Nat. Commun.">
        <title>Genetic determinants of endophytism in the Arabidopsis root mycobiome.</title>
        <authorList>
            <person name="Mesny F."/>
            <person name="Miyauchi S."/>
            <person name="Thiergart T."/>
            <person name="Pickel B."/>
            <person name="Atanasova L."/>
            <person name="Karlsson M."/>
            <person name="Huettel B."/>
            <person name="Barry K.W."/>
            <person name="Haridas S."/>
            <person name="Chen C."/>
            <person name="Bauer D."/>
            <person name="Andreopoulos W."/>
            <person name="Pangilinan J."/>
            <person name="LaButti K."/>
            <person name="Riley R."/>
            <person name="Lipzen A."/>
            <person name="Clum A."/>
            <person name="Drula E."/>
            <person name="Henrissat B."/>
            <person name="Kohler A."/>
            <person name="Grigoriev I.V."/>
            <person name="Martin F.M."/>
            <person name="Hacquard S."/>
        </authorList>
    </citation>
    <scope>NUCLEOTIDE SEQUENCE</scope>
    <source>
        <strain evidence="6">MPI-CAGE-AT-0147</strain>
    </source>
</reference>
<dbReference type="GO" id="GO:0031593">
    <property type="term" value="F:polyubiquitin modification-dependent protein binding"/>
    <property type="evidence" value="ECO:0007669"/>
    <property type="project" value="TreeGrafter"/>
</dbReference>
<dbReference type="Pfam" id="PF17862">
    <property type="entry name" value="AAA_lid_3"/>
    <property type="match status" value="1"/>
</dbReference>
<accession>A0A9P9FRW9</accession>
<organism evidence="6 7">
    <name type="scientific">Dactylonectria macrodidyma</name>
    <dbReference type="NCBI Taxonomy" id="307937"/>
    <lineage>
        <taxon>Eukaryota</taxon>
        <taxon>Fungi</taxon>
        <taxon>Dikarya</taxon>
        <taxon>Ascomycota</taxon>
        <taxon>Pezizomycotina</taxon>
        <taxon>Sordariomycetes</taxon>
        <taxon>Hypocreomycetidae</taxon>
        <taxon>Hypocreales</taxon>
        <taxon>Nectriaceae</taxon>
        <taxon>Dactylonectria</taxon>
    </lineage>
</organism>
<evidence type="ECO:0000259" key="4">
    <source>
        <dbReference type="SMART" id="SM00382"/>
    </source>
</evidence>
<dbReference type="OrthoDB" id="2906539at2759"/>
<dbReference type="SUPFAM" id="SSF52540">
    <property type="entry name" value="P-loop containing nucleoside triphosphate hydrolases"/>
    <property type="match status" value="1"/>
</dbReference>
<dbReference type="Gene3D" id="2.40.40.20">
    <property type="match status" value="1"/>
</dbReference>
<dbReference type="FunFam" id="3.10.330.10:FF:000001">
    <property type="entry name" value="Cell division control 48"/>
    <property type="match status" value="1"/>
</dbReference>
<dbReference type="GO" id="GO:0034098">
    <property type="term" value="C:VCP-NPL4-UFD1 AAA ATPase complex"/>
    <property type="evidence" value="ECO:0007669"/>
    <property type="project" value="TreeGrafter"/>
</dbReference>
<keyword evidence="7" id="KW-1185">Reference proteome</keyword>
<evidence type="ECO:0000313" key="7">
    <source>
        <dbReference type="Proteomes" id="UP000738349"/>
    </source>
</evidence>
<dbReference type="GO" id="GO:0005829">
    <property type="term" value="C:cytosol"/>
    <property type="evidence" value="ECO:0007669"/>
    <property type="project" value="TreeGrafter"/>
</dbReference>
<feature type="domain" description="CDC48 N-terminal subdomain" evidence="5">
    <location>
        <begin position="25"/>
        <end position="110"/>
    </location>
</feature>
<dbReference type="InterPro" id="IPR027417">
    <property type="entry name" value="P-loop_NTPase"/>
</dbReference>
<keyword evidence="3" id="KW-0067">ATP-binding</keyword>
<dbReference type="GO" id="GO:0005524">
    <property type="term" value="F:ATP binding"/>
    <property type="evidence" value="ECO:0007669"/>
    <property type="project" value="UniProtKB-KW"/>
</dbReference>
<dbReference type="PANTHER" id="PTHR23077">
    <property type="entry name" value="AAA-FAMILY ATPASE"/>
    <property type="match status" value="1"/>
</dbReference>
<dbReference type="InterPro" id="IPR003959">
    <property type="entry name" value="ATPase_AAA_core"/>
</dbReference>
<evidence type="ECO:0000256" key="1">
    <source>
        <dbReference type="ARBA" id="ARBA00006914"/>
    </source>
</evidence>
<protein>
    <submittedName>
        <fullName evidence="6">Aaa Atpase P97VCP ND1 in complex WITH P47 C</fullName>
    </submittedName>
</protein>
<sequence>MSGVANKPESNVLTPVLRLRPDPSKLIVAELADAMDDDSSVVRISTKSMEQLGLALGDTVRVRGRFRKDTVLIVGTDDLDDGHARIHRASRQNLGVLLGDTVTLQPFADIKTVNRLAVSPIADTVQGVTGSLFDIFLAPYFREAYRPVHKGDTFIVKNSNGLVEFKITACEPVYGIVAQDTVILCGGSLSRDEADGPRIGYYDIGGYGKEVAMLQEMAGLPLTQPELFTSLGIQPARGALLHGPPGNGKTRLVEALANETGAFLFLVDSSLKPGELRSVAFREAKENRPAIVLIENIDLLAPNRARSIGQGITASESTSLSELLGIFDQLNREQQGQVFVIGTTTCLNDVDMSLRQSGRFDSDIKIGLPDTPARLDILSIHLNRTHLAKDVNLEELAAQTKGFSGAALVALCREAAMQQVRLNLDGIDLQEGQVDPNSMAPLRIEMVDFLSCIPSCRRRGS</sequence>
<dbReference type="PANTHER" id="PTHR23077:SF171">
    <property type="entry name" value="NUCLEAR VALOSIN-CONTAINING PROTEIN-LIKE"/>
    <property type="match status" value="1"/>
</dbReference>
<dbReference type="Gene3D" id="3.40.50.300">
    <property type="entry name" value="P-loop containing nucleotide triphosphate hydrolases"/>
    <property type="match status" value="1"/>
</dbReference>
<dbReference type="InterPro" id="IPR029067">
    <property type="entry name" value="CDC48_domain_2-like_sf"/>
</dbReference>
<dbReference type="SUPFAM" id="SSF50692">
    <property type="entry name" value="ADC-like"/>
    <property type="match status" value="1"/>
</dbReference>
<dbReference type="InterPro" id="IPR041569">
    <property type="entry name" value="AAA_lid_3"/>
</dbReference>
<dbReference type="Gene3D" id="1.10.8.60">
    <property type="match status" value="1"/>
</dbReference>
<dbReference type="SMART" id="SM00382">
    <property type="entry name" value="AAA"/>
    <property type="match status" value="1"/>
</dbReference>
<evidence type="ECO:0000259" key="5">
    <source>
        <dbReference type="SMART" id="SM01073"/>
    </source>
</evidence>
<dbReference type="GO" id="GO:0016887">
    <property type="term" value="F:ATP hydrolysis activity"/>
    <property type="evidence" value="ECO:0007669"/>
    <property type="project" value="InterPro"/>
</dbReference>
<dbReference type="GO" id="GO:0097352">
    <property type="term" value="P:autophagosome maturation"/>
    <property type="evidence" value="ECO:0007669"/>
    <property type="project" value="TreeGrafter"/>
</dbReference>
<comment type="caution">
    <text evidence="6">The sequence shown here is derived from an EMBL/GenBank/DDBJ whole genome shotgun (WGS) entry which is preliminary data.</text>
</comment>
<dbReference type="GO" id="GO:0051228">
    <property type="term" value="P:mitotic spindle disassembly"/>
    <property type="evidence" value="ECO:0007669"/>
    <property type="project" value="TreeGrafter"/>
</dbReference>
<evidence type="ECO:0000313" key="6">
    <source>
        <dbReference type="EMBL" id="KAH7176139.1"/>
    </source>
</evidence>
<dbReference type="Proteomes" id="UP000738349">
    <property type="component" value="Unassembled WGS sequence"/>
</dbReference>
<dbReference type="FunFam" id="2.40.40.20:FF:000003">
    <property type="entry name" value="Transitional endoplasmic reticulum ATPase"/>
    <property type="match status" value="1"/>
</dbReference>
<dbReference type="InterPro" id="IPR009010">
    <property type="entry name" value="Asp_de-COase-like_dom_sf"/>
</dbReference>
<dbReference type="InterPro" id="IPR003338">
    <property type="entry name" value="CDC4_N-term_subdom"/>
</dbReference>
<dbReference type="Pfam" id="PF02359">
    <property type="entry name" value="CDC48_N"/>
    <property type="match status" value="1"/>
</dbReference>
<evidence type="ECO:0000256" key="2">
    <source>
        <dbReference type="ARBA" id="ARBA00022741"/>
    </source>
</evidence>
<dbReference type="SUPFAM" id="SSF54585">
    <property type="entry name" value="Cdc48 domain 2-like"/>
    <property type="match status" value="1"/>
</dbReference>
<evidence type="ECO:0000256" key="3">
    <source>
        <dbReference type="ARBA" id="ARBA00022840"/>
    </source>
</evidence>
<dbReference type="GO" id="GO:0005634">
    <property type="term" value="C:nucleus"/>
    <property type="evidence" value="ECO:0007669"/>
    <property type="project" value="TreeGrafter"/>
</dbReference>
<keyword evidence="2" id="KW-0547">Nucleotide-binding</keyword>
<dbReference type="AlphaFoldDB" id="A0A9P9FRW9"/>
<dbReference type="GO" id="GO:0030970">
    <property type="term" value="P:retrograde protein transport, ER to cytosol"/>
    <property type="evidence" value="ECO:0007669"/>
    <property type="project" value="TreeGrafter"/>
</dbReference>
<dbReference type="EMBL" id="JAGMUV010000001">
    <property type="protein sequence ID" value="KAH7176139.1"/>
    <property type="molecule type" value="Genomic_DNA"/>
</dbReference>
<dbReference type="InterPro" id="IPR003593">
    <property type="entry name" value="AAA+_ATPase"/>
</dbReference>
<name>A0A9P9FRW9_9HYPO</name>
<comment type="similarity">
    <text evidence="1">Belongs to the AAA ATPase family.</text>
</comment>
<proteinExistence type="inferred from homology"/>
<feature type="domain" description="AAA+ ATPase" evidence="4">
    <location>
        <begin position="235"/>
        <end position="370"/>
    </location>
</feature>
<dbReference type="Pfam" id="PF00004">
    <property type="entry name" value="AAA"/>
    <property type="match status" value="1"/>
</dbReference>
<dbReference type="Gene3D" id="3.10.330.10">
    <property type="match status" value="1"/>
</dbReference>
<gene>
    <name evidence="6" type="ORF">EDB81DRAFT_32756</name>
</gene>